<gene>
    <name evidence="9" type="primary">CLP1</name>
    <name evidence="14" type="ORF">IWX90DRAFT_285317</name>
</gene>
<feature type="domain" description="Clp1 C-terminal" evidence="11">
    <location>
        <begin position="376"/>
        <end position="523"/>
    </location>
</feature>
<dbReference type="Gene3D" id="2.60.120.1030">
    <property type="entry name" value="Clp1, DNA binding domain"/>
    <property type="match status" value="1"/>
</dbReference>
<evidence type="ECO:0000256" key="5">
    <source>
        <dbReference type="ARBA" id="ARBA00022664"/>
    </source>
</evidence>
<keyword evidence="5 9" id="KW-0507">mRNA processing</keyword>
<comment type="similarity">
    <text evidence="9">Belongs to the Clp1 family. Clp1 subfamily.</text>
</comment>
<evidence type="ECO:0000256" key="8">
    <source>
        <dbReference type="ARBA" id="ARBA00023242"/>
    </source>
</evidence>
<dbReference type="InterPro" id="IPR038239">
    <property type="entry name" value="Clp1_N_sf"/>
</dbReference>
<dbReference type="InterPro" id="IPR032319">
    <property type="entry name" value="CLP1_P"/>
</dbReference>
<keyword evidence="8 9" id="KW-0539">Nucleus</keyword>
<evidence type="ECO:0000256" key="7">
    <source>
        <dbReference type="ARBA" id="ARBA00022840"/>
    </source>
</evidence>
<feature type="region of interest" description="Disordered" evidence="10">
    <location>
        <begin position="429"/>
        <end position="449"/>
    </location>
</feature>
<dbReference type="InterPro" id="IPR028606">
    <property type="entry name" value="Clp1"/>
</dbReference>
<dbReference type="Gene3D" id="2.40.30.330">
    <property type="entry name" value="Pre-mRNA cleavage complex subunit Clp1, C-terminal domain"/>
    <property type="match status" value="1"/>
</dbReference>
<protein>
    <recommendedName>
        <fullName evidence="4">Polynucleotide 5'-hydroxyl-kinase GRC3</fullName>
    </recommendedName>
    <alternativeName>
        <fullName evidence="3">Polynucleotide 5'-hydroxyl-kinase grc3</fullName>
    </alternativeName>
</protein>
<feature type="binding site" evidence="9">
    <location>
        <begin position="162"/>
        <end position="167"/>
    </location>
    <ligand>
        <name>ATP</name>
        <dbReference type="ChEBI" id="CHEBI:30616"/>
    </ligand>
</feature>
<evidence type="ECO:0000256" key="9">
    <source>
        <dbReference type="HAMAP-Rule" id="MF_03035"/>
    </source>
</evidence>
<evidence type="ECO:0000256" key="1">
    <source>
        <dbReference type="ARBA" id="ARBA00003798"/>
    </source>
</evidence>
<dbReference type="Pfam" id="PF16573">
    <property type="entry name" value="CLP1_N"/>
    <property type="match status" value="1"/>
</dbReference>
<keyword evidence="6 9" id="KW-0547">Nucleotide-binding</keyword>
<evidence type="ECO:0000256" key="6">
    <source>
        <dbReference type="ARBA" id="ARBA00022741"/>
    </source>
</evidence>
<comment type="subcellular location">
    <subcellularLocation>
        <location evidence="2 9">Nucleus</location>
    </subcellularLocation>
</comment>
<evidence type="ECO:0000313" key="14">
    <source>
        <dbReference type="EMBL" id="KAK8161966.1"/>
    </source>
</evidence>
<dbReference type="PANTHER" id="PTHR12755">
    <property type="entry name" value="CLEAVAGE/POLYADENYLATION FACTOR IA SUBUNIT CLP1P"/>
    <property type="match status" value="1"/>
</dbReference>
<feature type="domain" description="Clp1 N-terminal" evidence="12">
    <location>
        <begin position="41"/>
        <end position="132"/>
    </location>
</feature>
<comment type="subunit">
    <text evidence="9">Component of a pre-mRNA cleavage factor complex. Interacts directly with PCF11.</text>
</comment>
<feature type="binding site" evidence="9">
    <location>
        <position position="88"/>
    </location>
    <ligand>
        <name>ATP</name>
        <dbReference type="ChEBI" id="CHEBI:30616"/>
    </ligand>
</feature>
<keyword evidence="7 9" id="KW-0067">ATP-binding</keyword>
<comment type="caution">
    <text evidence="14">The sequence shown here is derived from an EMBL/GenBank/DDBJ whole genome shotgun (WGS) entry which is preliminary data.</text>
</comment>
<dbReference type="InterPro" id="IPR045116">
    <property type="entry name" value="Clp1/Grc3"/>
</dbReference>
<accession>A0ABR1XP21</accession>
<organism evidence="14 15">
    <name type="scientific">Phyllosticta citrichinensis</name>
    <dbReference type="NCBI Taxonomy" id="1130410"/>
    <lineage>
        <taxon>Eukaryota</taxon>
        <taxon>Fungi</taxon>
        <taxon>Dikarya</taxon>
        <taxon>Ascomycota</taxon>
        <taxon>Pezizomycotina</taxon>
        <taxon>Dothideomycetes</taxon>
        <taxon>Dothideomycetes incertae sedis</taxon>
        <taxon>Botryosphaeriales</taxon>
        <taxon>Phyllostictaceae</taxon>
        <taxon>Phyllosticta</taxon>
    </lineage>
</organism>
<dbReference type="InterPro" id="IPR038238">
    <property type="entry name" value="Clp1_C_sf"/>
</dbReference>
<keyword evidence="15" id="KW-1185">Reference proteome</keyword>
<evidence type="ECO:0000256" key="10">
    <source>
        <dbReference type="SAM" id="MobiDB-lite"/>
    </source>
</evidence>
<comment type="function">
    <text evidence="1">Polynucleotide 5'-kinase involved in rRNA processing.</text>
</comment>
<name>A0ABR1XP21_9PEZI</name>
<dbReference type="InterPro" id="IPR010655">
    <property type="entry name" value="Clp1_C"/>
</dbReference>
<feature type="domain" description="Clp1 P-loop" evidence="13">
    <location>
        <begin position="159"/>
        <end position="369"/>
    </location>
</feature>
<dbReference type="InterPro" id="IPR032324">
    <property type="entry name" value="Clp1_N"/>
</dbReference>
<dbReference type="Pfam" id="PF16575">
    <property type="entry name" value="CLP1_P"/>
    <property type="match status" value="1"/>
</dbReference>
<evidence type="ECO:0000259" key="11">
    <source>
        <dbReference type="Pfam" id="PF06807"/>
    </source>
</evidence>
<dbReference type="PANTHER" id="PTHR12755:SF6">
    <property type="entry name" value="POLYRIBONUCLEOTIDE 5'-HYDROXYL-KINASE CLP1"/>
    <property type="match status" value="1"/>
</dbReference>
<feature type="compositionally biased region" description="Low complexity" evidence="10">
    <location>
        <begin position="1"/>
        <end position="35"/>
    </location>
</feature>
<evidence type="ECO:0000256" key="2">
    <source>
        <dbReference type="ARBA" id="ARBA00004123"/>
    </source>
</evidence>
<evidence type="ECO:0000256" key="3">
    <source>
        <dbReference type="ARBA" id="ARBA00018706"/>
    </source>
</evidence>
<evidence type="ECO:0000313" key="15">
    <source>
        <dbReference type="Proteomes" id="UP001456524"/>
    </source>
</evidence>
<feature type="region of interest" description="Disordered" evidence="10">
    <location>
        <begin position="1"/>
        <end position="37"/>
    </location>
</feature>
<dbReference type="Gene3D" id="3.40.50.300">
    <property type="entry name" value="P-loop containing nucleotide triphosphate hydrolases"/>
    <property type="match status" value="1"/>
</dbReference>
<evidence type="ECO:0000256" key="4">
    <source>
        <dbReference type="ARBA" id="ARBA00019824"/>
    </source>
</evidence>
<reference evidence="14 15" key="1">
    <citation type="journal article" date="2022" name="G3 (Bethesda)">
        <title>Enemy or ally: a genomic approach to elucidate the lifestyle of Phyllosticta citrichinaensis.</title>
        <authorList>
            <person name="Buijs V.A."/>
            <person name="Groenewald J.Z."/>
            <person name="Haridas S."/>
            <person name="LaButti K.M."/>
            <person name="Lipzen A."/>
            <person name="Martin F.M."/>
            <person name="Barry K."/>
            <person name="Grigoriev I.V."/>
            <person name="Crous P.W."/>
            <person name="Seidl M.F."/>
        </authorList>
    </citation>
    <scope>NUCLEOTIDE SEQUENCE [LARGE SCALE GENOMIC DNA]</scope>
    <source>
        <strain evidence="14 15">CBS 129764</strain>
    </source>
</reference>
<sequence length="530" mass="55751">MASLPGLTLPGLSLTPNPSSTPGSAAPAAGTAPSGEPRTITLSPKTEFRFEVSHASTLSIKLASGTAELFGTELACNAKEPYLFRGYKGAVYTWHGCRLQVEGETESEYVAEETPMVEYANVGFAVEAMRARVEAADQQRGGAASGLDKPMGPRVLVVGPEDAGKTSLVKILTAYAVKMGRQPVAVNLDPRQGMLTVPGALSAAAMASILDVEEGWGSSPINGPSPVPVKMPLVYHYGLGAPDDNAKLYRGLVTRMALAVTSRMSEDDEARRAGCIIDTPGALSVDKKGIYEHIQHIVSEFSVTAILVLGSERLYSDLSRRFAKQSAPSSMTDNEAVHVVKLDKSGGCVDRDAAFSRAMRLAQIRSYFFGHGPTTLSPHTHRVDFAALPLWRVVDAGAARQSRQLAASLMPGGADDAASDMTPVALPSADAGNNSAGKKVQQGPALPGSLFERERPSLQLVNALVAVKAAEPGESSQDRLRDASVLGYVYVADVDEAKGQVRVLAPMGGTVPLRAMTVGSWPEDAVGLVG</sequence>
<proteinExistence type="inferred from homology"/>
<feature type="binding site" evidence="9">
    <location>
        <position position="47"/>
    </location>
    <ligand>
        <name>ATP</name>
        <dbReference type="ChEBI" id="CHEBI:30616"/>
    </ligand>
</feature>
<dbReference type="Proteomes" id="UP001456524">
    <property type="component" value="Unassembled WGS sequence"/>
</dbReference>
<evidence type="ECO:0000259" key="13">
    <source>
        <dbReference type="Pfam" id="PF16575"/>
    </source>
</evidence>
<evidence type="ECO:0000259" key="12">
    <source>
        <dbReference type="Pfam" id="PF16573"/>
    </source>
</evidence>
<dbReference type="InterPro" id="IPR027417">
    <property type="entry name" value="P-loop_NTPase"/>
</dbReference>
<dbReference type="HAMAP" id="MF_03035">
    <property type="entry name" value="Clp1"/>
    <property type="match status" value="1"/>
</dbReference>
<dbReference type="EMBL" id="JBBWUH010000007">
    <property type="protein sequence ID" value="KAK8161966.1"/>
    <property type="molecule type" value="Genomic_DNA"/>
</dbReference>
<dbReference type="SUPFAM" id="SSF52540">
    <property type="entry name" value="P-loop containing nucleoside triphosphate hydrolases"/>
    <property type="match status" value="1"/>
</dbReference>
<dbReference type="Pfam" id="PF06807">
    <property type="entry name" value="Clp1"/>
    <property type="match status" value="1"/>
</dbReference>
<comment type="function">
    <text evidence="9">Required for endonucleolytic cleavage during polyadenylation-dependent pre-mRNA 3'-end formation.</text>
</comment>